<dbReference type="Proteomes" id="UP000765509">
    <property type="component" value="Unassembled WGS sequence"/>
</dbReference>
<feature type="region of interest" description="Disordered" evidence="1">
    <location>
        <begin position="208"/>
        <end position="228"/>
    </location>
</feature>
<keyword evidence="4" id="KW-1185">Reference proteome</keyword>
<comment type="caution">
    <text evidence="3">The sequence shown here is derived from an EMBL/GenBank/DDBJ whole genome shotgun (WGS) entry which is preliminary data.</text>
</comment>
<dbReference type="Pfam" id="PF22936">
    <property type="entry name" value="Pol_BBD"/>
    <property type="match status" value="1"/>
</dbReference>
<organism evidence="3 4">
    <name type="scientific">Austropuccinia psidii MF-1</name>
    <dbReference type="NCBI Taxonomy" id="1389203"/>
    <lineage>
        <taxon>Eukaryota</taxon>
        <taxon>Fungi</taxon>
        <taxon>Dikarya</taxon>
        <taxon>Basidiomycota</taxon>
        <taxon>Pucciniomycotina</taxon>
        <taxon>Pucciniomycetes</taxon>
        <taxon>Pucciniales</taxon>
        <taxon>Sphaerophragmiaceae</taxon>
        <taxon>Austropuccinia</taxon>
    </lineage>
</organism>
<evidence type="ECO:0000259" key="2">
    <source>
        <dbReference type="Pfam" id="PF22936"/>
    </source>
</evidence>
<evidence type="ECO:0000256" key="1">
    <source>
        <dbReference type="SAM" id="MobiDB-lite"/>
    </source>
</evidence>
<reference evidence="3" key="1">
    <citation type="submission" date="2021-03" db="EMBL/GenBank/DDBJ databases">
        <title>Draft genome sequence of rust myrtle Austropuccinia psidii MF-1, a brazilian biotype.</title>
        <authorList>
            <person name="Quecine M.C."/>
            <person name="Pachon D.M.R."/>
            <person name="Bonatelli M.L."/>
            <person name="Correr F.H."/>
            <person name="Franceschini L.M."/>
            <person name="Leite T.F."/>
            <person name="Margarido G.R.A."/>
            <person name="Almeida C.A."/>
            <person name="Ferrarezi J.A."/>
            <person name="Labate C.A."/>
        </authorList>
    </citation>
    <scope>NUCLEOTIDE SEQUENCE</scope>
    <source>
        <strain evidence="3">MF-1</strain>
    </source>
</reference>
<proteinExistence type="predicted"/>
<dbReference type="AlphaFoldDB" id="A0A9Q3JET8"/>
<dbReference type="EMBL" id="AVOT02070077">
    <property type="protein sequence ID" value="MBW0560818.1"/>
    <property type="molecule type" value="Genomic_DNA"/>
</dbReference>
<sequence length="471" mass="53226">MAEKFSKKETTSIPILDGTNYSEWYLRMCFLLQLKDLLEVCKKAIGQDATPSAVNWWTKSSFEAITMITSRINRRVFLEVINSETSDKANLLWSKTNKQYDSKKAMNKILSYIILGKLAGDPKLAQIVELLTLNEEIIETPNQILSHLQEYANHCQTKDPRSSTLAPASELVSSTSTELYQIIYYCSNGKHNLKCLTHKKEECFAESPHLRPQIQNNKRKNPNSNPETHISTAQALYTNANQRMPPGQVVVDCGATHHMFHSEPAFTSLSKDTTLAVTIGDLSSNLIAEGMGSFNLLSNNQILKLLISLFVPKLNCNLIVLLKIFDKELIINQDDDSFTLTANGKEILRGKTENNLMKVDYHLPTANKAITQESPWHERLRHAGRSLIQSMGLPPSNDSCKICNLNKIHRLPFKDHFEPADLPLDCVHVDLVGPISPPSIFGFRYFLTIVVSLRGNFIYPKDHKYKNNILI</sequence>
<gene>
    <name evidence="3" type="ORF">O181_100533</name>
</gene>
<evidence type="ECO:0000313" key="3">
    <source>
        <dbReference type="EMBL" id="MBW0560818.1"/>
    </source>
</evidence>
<protein>
    <recommendedName>
        <fullName evidence="2">Retrovirus-related Pol polyprotein from transposon TNT 1-94-like beta-barrel domain-containing protein</fullName>
    </recommendedName>
</protein>
<feature type="domain" description="Retrovirus-related Pol polyprotein from transposon TNT 1-94-like beta-barrel" evidence="2">
    <location>
        <begin position="250"/>
        <end position="327"/>
    </location>
</feature>
<dbReference type="InterPro" id="IPR054722">
    <property type="entry name" value="PolX-like_BBD"/>
</dbReference>
<accession>A0A9Q3JET8</accession>
<name>A0A9Q3JET8_9BASI</name>
<dbReference type="OrthoDB" id="2506005at2759"/>
<evidence type="ECO:0000313" key="4">
    <source>
        <dbReference type="Proteomes" id="UP000765509"/>
    </source>
</evidence>